<dbReference type="RefSeq" id="WP_142525971.1">
    <property type="nucleotide sequence ID" value="NZ_CABFUZ020000249.1"/>
</dbReference>
<dbReference type="OrthoDB" id="188690at2"/>
<accession>A0A5E6MJ73</accession>
<dbReference type="Proteomes" id="UP000381693">
    <property type="component" value="Unassembled WGS sequence"/>
</dbReference>
<dbReference type="Gene3D" id="1.10.3670.10">
    <property type="entry name" value="Putative xylanase like domain"/>
    <property type="match status" value="1"/>
</dbReference>
<feature type="compositionally biased region" description="Polar residues" evidence="1">
    <location>
        <begin position="328"/>
        <end position="337"/>
    </location>
</feature>
<keyword evidence="4" id="KW-1185">Reference proteome</keyword>
<dbReference type="Pfam" id="PF07313">
    <property type="entry name" value="AmiA-like"/>
    <property type="match status" value="1"/>
</dbReference>
<name>A0A5E6MJ73_9BACT</name>
<sequence length="337" mass="38356">MARRSAALLAVLLSATLPSIAERPELDSHPASEERKNLPPSAVFRGEAIFARLVSEAERQRWRELPIGRRTVEVGLALVGTPYKNWTLEIDDHIEAPSVDLYEMDCWTFFEISLGFARMLREKKGDYRPGDLLRMIEIDRYRGGHCDGTYYSRLHHLEDWIRDNAARGLVIDLTRQLGGIEMTGHSLHYMGEHWQEFRYLRHNPELIPRFQALERKISAQPVYYIPKERVPSIEPRLHDGDVLCIASSWPGTFTSHVGLAYRDPRGVLHFLHATSIQAERRVVIGPRLSDYLFAHPKAAGILVARPLDLPGTRPHPSSEKATEKRLQGTRTQSASSS</sequence>
<evidence type="ECO:0000256" key="2">
    <source>
        <dbReference type="SAM" id="SignalP"/>
    </source>
</evidence>
<evidence type="ECO:0000313" key="3">
    <source>
        <dbReference type="EMBL" id="VVM08379.1"/>
    </source>
</evidence>
<dbReference type="InterPro" id="IPR010846">
    <property type="entry name" value="AmiA-like"/>
</dbReference>
<feature type="compositionally biased region" description="Basic and acidic residues" evidence="1">
    <location>
        <begin position="316"/>
        <end position="326"/>
    </location>
</feature>
<reference evidence="3" key="1">
    <citation type="submission" date="2019-09" db="EMBL/GenBank/DDBJ databases">
        <authorList>
            <person name="Cremers G."/>
        </authorList>
    </citation>
    <scope>NUCLEOTIDE SEQUENCE [LARGE SCALE GENOMIC DNA]</scope>
    <source>
        <strain evidence="3">3B</strain>
    </source>
</reference>
<dbReference type="AlphaFoldDB" id="A0A5E6MJ73"/>
<evidence type="ECO:0000256" key="1">
    <source>
        <dbReference type="SAM" id="MobiDB-lite"/>
    </source>
</evidence>
<dbReference type="SUPFAM" id="SSF54001">
    <property type="entry name" value="Cysteine proteinases"/>
    <property type="match status" value="1"/>
</dbReference>
<comment type="caution">
    <text evidence="3">The sequence shown here is derived from an EMBL/GenBank/DDBJ whole genome shotgun (WGS) entry which is preliminary data.</text>
</comment>
<evidence type="ECO:0008006" key="5">
    <source>
        <dbReference type="Google" id="ProtNLM"/>
    </source>
</evidence>
<dbReference type="Gene3D" id="2.30.260.10">
    <property type="entry name" value="putative xylanase like domain"/>
    <property type="match status" value="1"/>
</dbReference>
<feature type="chain" id="PRO_5022951662" description="DUF1460 domain-containing protein" evidence="2">
    <location>
        <begin position="22"/>
        <end position="337"/>
    </location>
</feature>
<proteinExistence type="predicted"/>
<feature type="region of interest" description="Disordered" evidence="1">
    <location>
        <begin position="307"/>
        <end position="337"/>
    </location>
</feature>
<evidence type="ECO:0000313" key="4">
    <source>
        <dbReference type="Proteomes" id="UP000381693"/>
    </source>
</evidence>
<gene>
    <name evidence="3" type="ORF">MAMC_02089</name>
</gene>
<feature type="signal peptide" evidence="2">
    <location>
        <begin position="1"/>
        <end position="21"/>
    </location>
</feature>
<dbReference type="InterPro" id="IPR038765">
    <property type="entry name" value="Papain-like_cys_pep_sf"/>
</dbReference>
<protein>
    <recommendedName>
        <fullName evidence="5">DUF1460 domain-containing protein</fullName>
    </recommendedName>
</protein>
<dbReference type="EMBL" id="CABFUZ020000249">
    <property type="protein sequence ID" value="VVM08379.1"/>
    <property type="molecule type" value="Genomic_DNA"/>
</dbReference>
<organism evidence="3 4">
    <name type="scientific">Methylacidimicrobium cyclopophantes</name>
    <dbReference type="NCBI Taxonomy" id="1041766"/>
    <lineage>
        <taxon>Bacteria</taxon>
        <taxon>Pseudomonadati</taxon>
        <taxon>Verrucomicrobiota</taxon>
        <taxon>Methylacidimicrobium</taxon>
    </lineage>
</organism>
<keyword evidence="2" id="KW-0732">Signal</keyword>